<feature type="compositionally biased region" description="Low complexity" evidence="1">
    <location>
        <begin position="44"/>
        <end position="60"/>
    </location>
</feature>
<dbReference type="InParanoid" id="F2UH98"/>
<feature type="region of interest" description="Disordered" evidence="1">
    <location>
        <begin position="203"/>
        <end position="279"/>
    </location>
</feature>
<accession>F2UH98</accession>
<feature type="compositionally biased region" description="Low complexity" evidence="1">
    <location>
        <begin position="233"/>
        <end position="261"/>
    </location>
</feature>
<feature type="compositionally biased region" description="Low complexity" evidence="1">
    <location>
        <begin position="112"/>
        <end position="124"/>
    </location>
</feature>
<feature type="compositionally biased region" description="Basic residues" evidence="1">
    <location>
        <begin position="23"/>
        <end position="37"/>
    </location>
</feature>
<evidence type="ECO:0000313" key="2">
    <source>
        <dbReference type="EMBL" id="EGD76497.1"/>
    </source>
</evidence>
<dbReference type="Gene3D" id="3.40.50.2000">
    <property type="entry name" value="Glycogen Phosphorylase B"/>
    <property type="match status" value="2"/>
</dbReference>
<feature type="region of interest" description="Disordered" evidence="1">
    <location>
        <begin position="107"/>
        <end position="139"/>
    </location>
</feature>
<dbReference type="KEGG" id="sre:PTSG_07614"/>
<feature type="compositionally biased region" description="Basic and acidic residues" evidence="1">
    <location>
        <begin position="311"/>
        <end position="327"/>
    </location>
</feature>
<evidence type="ECO:0000313" key="3">
    <source>
        <dbReference type="Proteomes" id="UP000007799"/>
    </source>
</evidence>
<keyword evidence="3" id="KW-1185">Reference proteome</keyword>
<feature type="compositionally biased region" description="Basic residues" evidence="1">
    <location>
        <begin position="63"/>
        <end position="74"/>
    </location>
</feature>
<dbReference type="PANTHER" id="PTHR21015">
    <property type="entry name" value="UDP-N-ACETYLGLUCOSAMINE--N-ACETYLMURAMYL-(PENTAPEPTIDE) PYROPHOSPHORYL-UNDECAPRENOL N-ACETYLGLUCOSAMINE TRANSFERASE 1"/>
    <property type="match status" value="1"/>
</dbReference>
<dbReference type="PANTHER" id="PTHR21015:SF22">
    <property type="entry name" value="GLYCOSYLTRANSFERASE"/>
    <property type="match status" value="1"/>
</dbReference>
<sequence length="815" mass="88050">MYFSMFDWTSSGRRQWAWTPQRFRQHQHNQQHQLPHHAPHEHATASPSPASTSSTAAGDAAPHHSHHKKKGHKRKDSDILQPMTRPLDVPRDDPSTVVLLESPAHTIHVDGSSSSSINSSTASSAVAPHSGRPSRQGSYSAVLIEAPLSPTMHRRHSNTSTGHPESSSSSSSAAVPAAHSSTAGVATTAAASSAPSALHATAAAVTTAAQKHTASPLSQSSDAHRHHHHHHSAAPAAAAAASSTSTTSGSSLSTSASSSTSDESQHRRHHHQHHAAADDADDVFASPSLLATAWLSLASIFASVTAPTDRAGGDADDRIRDGDHDARSGAAPSRGWRIANTKRRQHQSTSSTKGHHHQQQHQQHQQHAIGGFWRPRGGKTPGPPRTSRTFKRVGAMVLAIALVFAVVQVGLYLSMSDTCAAKQGAGAHQFEGHVRPPIVEYYIHGHGRGHASRGKTVIEALERVGYKVCVFVDDHVADLVRTVGAETVSVKSLPIANSVHSVWETLKIFVFRYLTDADCSICDRAHHTPDLVISDGDFPGVWRASRAGIPAIALGHGYLFSTTEKPDHVSDYAWGHQEVLNGRTTRLAKCTVDVSFVPLTPLNSNTTIVAKPRLRDAILRTERVLPPKKMVVVYFRDHGSGQHIFEELNKSGYEVRAFGPQKLDTPYVHVRAFTEKDFITSMSEASAVIATSGDNLIAECMWLGIPMMAMYDAADSEQMLNAEMFERTGLGVASSFQSFTPDRLQSFLSQLPTFQARAMEHPLGAWDAPDTIDAALECVQRASPVAKRWHNFAGGADNDITDVHRRHLSQLARAV</sequence>
<reference evidence="2" key="1">
    <citation type="submission" date="2009-08" db="EMBL/GenBank/DDBJ databases">
        <title>Annotation of Salpingoeca rosetta.</title>
        <authorList>
            <consortium name="The Broad Institute Genome Sequencing Platform"/>
            <person name="Russ C."/>
            <person name="Cuomo C."/>
            <person name="Burger G."/>
            <person name="Gray M.W."/>
            <person name="Holland P.W.H."/>
            <person name="King N."/>
            <person name="Lang F.B.F."/>
            <person name="Roger A.J."/>
            <person name="Ruiz-Trillo I."/>
            <person name="Young S.K."/>
            <person name="Zeng Q."/>
            <person name="Gargeya S."/>
            <person name="Alvarado L."/>
            <person name="Berlin A."/>
            <person name="Chapman S.B."/>
            <person name="Chen Z."/>
            <person name="Freedman E."/>
            <person name="Gellesch M."/>
            <person name="Goldberg J."/>
            <person name="Griggs A."/>
            <person name="Gujja S."/>
            <person name="Heilman E."/>
            <person name="Heiman D."/>
            <person name="Howarth C."/>
            <person name="Mehta T."/>
            <person name="Neiman D."/>
            <person name="Pearson M."/>
            <person name="Roberts A."/>
            <person name="Saif S."/>
            <person name="Shea T."/>
            <person name="Shenoy N."/>
            <person name="Sisk P."/>
            <person name="Stolte C."/>
            <person name="Sykes S."/>
            <person name="White J."/>
            <person name="Yandava C."/>
            <person name="Haas B."/>
            <person name="Nusbaum C."/>
            <person name="Birren B."/>
        </authorList>
    </citation>
    <scope>NUCLEOTIDE SEQUENCE [LARGE SCALE GENOMIC DNA]</scope>
    <source>
        <strain evidence="2">ATCC 50818</strain>
    </source>
</reference>
<dbReference type="EMBL" id="GL832974">
    <property type="protein sequence ID" value="EGD76497.1"/>
    <property type="molecule type" value="Genomic_DNA"/>
</dbReference>
<dbReference type="Pfam" id="PF13528">
    <property type="entry name" value="Glyco_trans_1_3"/>
    <property type="match status" value="1"/>
</dbReference>
<dbReference type="Proteomes" id="UP000007799">
    <property type="component" value="Unassembled WGS sequence"/>
</dbReference>
<dbReference type="SUPFAM" id="SSF53756">
    <property type="entry name" value="UDP-Glycosyltransferase/glycogen phosphorylase"/>
    <property type="match status" value="1"/>
</dbReference>
<gene>
    <name evidence="2" type="ORF">PTSG_07614</name>
</gene>
<name>F2UH98_SALR5</name>
<dbReference type="RefSeq" id="XP_004991411.1">
    <property type="nucleotide sequence ID" value="XM_004991354.1"/>
</dbReference>
<dbReference type="OrthoDB" id="45942at2759"/>
<dbReference type="GeneID" id="16071971"/>
<protein>
    <submittedName>
        <fullName evidence="2">Uncharacterized protein</fullName>
    </submittedName>
</protein>
<feature type="region of interest" description="Disordered" evidence="1">
    <location>
        <begin position="22"/>
        <end position="95"/>
    </location>
</feature>
<feature type="compositionally biased region" description="Low complexity" evidence="1">
    <location>
        <begin position="203"/>
        <end position="221"/>
    </location>
</feature>
<evidence type="ECO:0000256" key="1">
    <source>
        <dbReference type="SAM" id="MobiDB-lite"/>
    </source>
</evidence>
<feature type="region of interest" description="Disordered" evidence="1">
    <location>
        <begin position="307"/>
        <end position="388"/>
    </location>
</feature>
<proteinExistence type="predicted"/>
<dbReference type="GO" id="GO:0016757">
    <property type="term" value="F:glycosyltransferase activity"/>
    <property type="evidence" value="ECO:0007669"/>
    <property type="project" value="TreeGrafter"/>
</dbReference>
<feature type="region of interest" description="Disordered" evidence="1">
    <location>
        <begin position="152"/>
        <end position="179"/>
    </location>
</feature>
<dbReference type="AlphaFoldDB" id="F2UH98"/>
<feature type="compositionally biased region" description="Low complexity" evidence="1">
    <location>
        <begin position="166"/>
        <end position="179"/>
    </location>
</feature>
<organism evidence="3">
    <name type="scientific">Salpingoeca rosetta (strain ATCC 50818 / BSB-021)</name>
    <dbReference type="NCBI Taxonomy" id="946362"/>
    <lineage>
        <taxon>Eukaryota</taxon>
        <taxon>Choanoflagellata</taxon>
        <taxon>Craspedida</taxon>
        <taxon>Salpingoecidae</taxon>
        <taxon>Salpingoeca</taxon>
    </lineage>
</organism>